<evidence type="ECO:0000313" key="2">
    <source>
        <dbReference type="Proteomes" id="UP000265663"/>
    </source>
</evidence>
<gene>
    <name evidence="1" type="ORF">GMOD_00005858</name>
</gene>
<sequence length="138" mass="14857">MVSPTSETMLSAILLGAGALAGALSYEITRYLTDDPFADRHAVQSSCCDVPTHTTADRQKAPKKESATKAICMAETLITIQGLLNDTVQAMKGKQPSAEEKIMELKLKLIQDILDMDAQHMGLAETVISDICTIFSSP</sequence>
<dbReference type="AlphaFoldDB" id="A0A3M7M9Y3"/>
<reference evidence="1 2" key="1">
    <citation type="journal article" date="2014" name="PLoS ONE">
        <title>De novo Genome Assembly of the Fungal Plant Pathogen Pyrenophora semeniperda.</title>
        <authorList>
            <person name="Soliai M.M."/>
            <person name="Meyer S.E."/>
            <person name="Udall J.A."/>
            <person name="Elzinga D.E."/>
            <person name="Hermansen R.A."/>
            <person name="Bodily P.M."/>
            <person name="Hart A.A."/>
            <person name="Coleman C.E."/>
        </authorList>
    </citation>
    <scope>NUCLEOTIDE SEQUENCE [LARGE SCALE GENOMIC DNA]</scope>
    <source>
        <strain evidence="1 2">CCB06</strain>
        <tissue evidence="1">Mycelium</tissue>
    </source>
</reference>
<dbReference type="Proteomes" id="UP000265663">
    <property type="component" value="Unassembled WGS sequence"/>
</dbReference>
<organism evidence="1 2">
    <name type="scientific">Pyrenophora seminiperda CCB06</name>
    <dbReference type="NCBI Taxonomy" id="1302712"/>
    <lineage>
        <taxon>Eukaryota</taxon>
        <taxon>Fungi</taxon>
        <taxon>Dikarya</taxon>
        <taxon>Ascomycota</taxon>
        <taxon>Pezizomycotina</taxon>
        <taxon>Dothideomycetes</taxon>
        <taxon>Pleosporomycetidae</taxon>
        <taxon>Pleosporales</taxon>
        <taxon>Pleosporineae</taxon>
        <taxon>Pleosporaceae</taxon>
        <taxon>Pyrenophora</taxon>
    </lineage>
</organism>
<accession>A0A3M7M9Y3</accession>
<protein>
    <submittedName>
        <fullName evidence="1">Uncharacterized protein</fullName>
    </submittedName>
</protein>
<dbReference type="EMBL" id="KE747826">
    <property type="protein sequence ID" value="RMZ71321.1"/>
    <property type="molecule type" value="Genomic_DNA"/>
</dbReference>
<evidence type="ECO:0000313" key="1">
    <source>
        <dbReference type="EMBL" id="RMZ71321.1"/>
    </source>
</evidence>
<proteinExistence type="predicted"/>
<keyword evidence="2" id="KW-1185">Reference proteome</keyword>
<name>A0A3M7M9Y3_9PLEO</name>